<organism evidence="1 2">
    <name type="scientific">Mycolicibacterium fortuitum</name>
    <name type="common">Mycobacterium fortuitum</name>
    <dbReference type="NCBI Taxonomy" id="1766"/>
    <lineage>
        <taxon>Bacteria</taxon>
        <taxon>Bacillati</taxon>
        <taxon>Actinomycetota</taxon>
        <taxon>Actinomycetes</taxon>
        <taxon>Mycobacteriales</taxon>
        <taxon>Mycobacteriaceae</taxon>
        <taxon>Mycolicibacterium</taxon>
    </lineage>
</organism>
<evidence type="ECO:0000313" key="2">
    <source>
        <dbReference type="Proteomes" id="UP000187001"/>
    </source>
</evidence>
<protein>
    <submittedName>
        <fullName evidence="1">Uncharacterized protein</fullName>
    </submittedName>
</protein>
<evidence type="ECO:0000313" key="1">
    <source>
        <dbReference type="EMBL" id="OMC52531.1"/>
    </source>
</evidence>
<comment type="caution">
    <text evidence="1">The sequence shown here is derived from an EMBL/GenBank/DDBJ whole genome shotgun (WGS) entry which is preliminary data.</text>
</comment>
<dbReference type="Proteomes" id="UP000187001">
    <property type="component" value="Unassembled WGS sequence"/>
</dbReference>
<proteinExistence type="predicted"/>
<sequence>MASELVDCADQFIDEPDLRIIETVEQLDALPELSIVGLNMGDGNLFAIQKDSGWMAVAAVFPLEPDEIAAAIEEFGPARLLYHPERDR</sequence>
<dbReference type="AlphaFoldDB" id="A0ABD6QUI7"/>
<accession>A0ABD6QUI7</accession>
<reference evidence="1 2" key="1">
    <citation type="submission" date="2016-07" db="EMBL/GenBank/DDBJ databases">
        <authorList>
            <person name="Sutton G."/>
            <person name="Brinkac L."/>
            <person name="Sanka R."/>
            <person name="Adams M."/>
            <person name="Lau E."/>
            <person name="Kumar A."/>
            <person name="Macaden R."/>
        </authorList>
    </citation>
    <scope>NUCLEOTIDE SEQUENCE [LARGE SCALE GENOMIC DNA]</scope>
    <source>
        <strain evidence="1 2">GA-0871</strain>
    </source>
</reference>
<name>A0ABD6QUI7_MYCFO</name>
<dbReference type="EMBL" id="MBER01000004">
    <property type="protein sequence ID" value="OMC52531.1"/>
    <property type="molecule type" value="Genomic_DNA"/>
</dbReference>
<gene>
    <name evidence="1" type="ORF">A5742_16410</name>
</gene>